<feature type="compositionally biased region" description="Basic and acidic residues" evidence="1">
    <location>
        <begin position="252"/>
        <end position="265"/>
    </location>
</feature>
<feature type="region of interest" description="Disordered" evidence="1">
    <location>
        <begin position="252"/>
        <end position="283"/>
    </location>
</feature>
<reference evidence="3" key="1">
    <citation type="submission" date="2017-01" db="EMBL/GenBank/DDBJ databases">
        <title>Comparative genomics of anhydrobiosis in the tardigrade Hypsibius dujardini.</title>
        <authorList>
            <person name="Yoshida Y."/>
            <person name="Koutsovoulos G."/>
            <person name="Laetsch D."/>
            <person name="Stevens L."/>
            <person name="Kumar S."/>
            <person name="Horikawa D."/>
            <person name="Ishino K."/>
            <person name="Komine S."/>
            <person name="Tomita M."/>
            <person name="Blaxter M."/>
            <person name="Arakawa K."/>
        </authorList>
    </citation>
    <scope>NUCLEOTIDE SEQUENCE [LARGE SCALE GENOMIC DNA]</scope>
    <source>
        <strain evidence="3">Z151</strain>
    </source>
</reference>
<dbReference type="OrthoDB" id="10631625at2759"/>
<sequence length="970" mass="108250">MAGRMQPIRQPTPILIGGANNNGPRQTSSDSDWGDVDENDLVNWAEDQEKEYFQSQAAASGASGQGPPGIVIRQNIPLPISYSSGVPKQGVAPIRGHFQHGQGVMRHPQAGLGMRASQGGSVSGPQPGRPVLGALRPHGPHTGNQRAPVPQMGSQVQGRVVPIASQQPNCVLDPQVLLRENAALKEKNTNMEYARQGEVKMLREQLARKEEDMATLRRELEMTKSTQLQQQATQLAETKKRLEQAETDLKFKEQEEISRREHLESGRQTPMTHLPGGSQSTTPLIGQQKRAAVAHPDGFPTMQTFGGQNPNKRARRTVEPQPAETFPLGKTDRFPIFTTSTAIQTDPVMEVARSVDGPGMDAFEKMEVGEEDAAGREEDAAGRECRRLSKFPVASEETHFRSYEVIHALNDSRPGVEERFTLPVLLQPLPKFQVSSTYEWDLEKKKQLDKELSRSGRLSKRAIKGVMQDFLNNSSPAAWIYPSHLVAQEAIALFVTLDKKTGCVSDEKPRYSFLLTAIIPVLTNHLRQYASFLHNLSSLAGSTARTHVPEALLTSPDGELHLVAYFTTVLTNPSMAALRFVETIERNTKLSLIVLRKLLDLYPEVHSIVMRDMDSPQQVYTDLANMFTELKPLEEGIHHGALVPLCGDKQLAGFRQDGSAIVPRRDNSSLWRNVGDKLSAKYRMDQKTQEEAMMQLVQIPEPMTKISALKLILMLSDPLQFRISQRSVLSLSASALASLAASVAPDSLEAKEMGERMIVDEVLLNYFSAADTRETLEPAVRLLRVLLQWTFFLPRLCDGTPEPCLLDSLYQNVFACDHLPKQRVLENGSLHHQLLDSLLYLIMSADVEAKLLLICPSRDCVETLLQHFLETLYVNVELISTAKMCSTEEVEVAPSVQQFIINGVMWLYALKEQTDEESWKNRLHVVKHRFHSVVVSLHDENLFDYQLVQNDFGIILDALYEGLSNQTEEP</sequence>
<dbReference type="PANTHER" id="PTHR28594:SF1">
    <property type="entry name" value="ATR-INTERACTING PROTEIN"/>
    <property type="match status" value="1"/>
</dbReference>
<accession>A0A9X6RLU8</accession>
<dbReference type="GO" id="GO:0000077">
    <property type="term" value="P:DNA damage checkpoint signaling"/>
    <property type="evidence" value="ECO:0007669"/>
    <property type="project" value="InterPro"/>
</dbReference>
<organism evidence="2 3">
    <name type="scientific">Hypsibius exemplaris</name>
    <name type="common">Freshwater tardigrade</name>
    <dbReference type="NCBI Taxonomy" id="2072580"/>
    <lineage>
        <taxon>Eukaryota</taxon>
        <taxon>Metazoa</taxon>
        <taxon>Ecdysozoa</taxon>
        <taxon>Tardigrada</taxon>
        <taxon>Eutardigrada</taxon>
        <taxon>Parachela</taxon>
        <taxon>Hypsibioidea</taxon>
        <taxon>Hypsibiidae</taxon>
        <taxon>Hypsibius</taxon>
    </lineage>
</organism>
<dbReference type="EMBL" id="MTYJ01000287">
    <property type="protein sequence ID" value="OWA52803.1"/>
    <property type="molecule type" value="Genomic_DNA"/>
</dbReference>
<keyword evidence="3" id="KW-1185">Reference proteome</keyword>
<evidence type="ECO:0000256" key="1">
    <source>
        <dbReference type="SAM" id="MobiDB-lite"/>
    </source>
</evidence>
<proteinExistence type="predicted"/>
<evidence type="ECO:0000313" key="2">
    <source>
        <dbReference type="EMBL" id="OWA52803.1"/>
    </source>
</evidence>
<feature type="compositionally biased region" description="Polar residues" evidence="1">
    <location>
        <begin position="266"/>
        <end position="283"/>
    </location>
</feature>
<feature type="compositionally biased region" description="Polar residues" evidence="1">
    <location>
        <begin position="19"/>
        <end position="31"/>
    </location>
</feature>
<protein>
    <submittedName>
        <fullName evidence="2">Uncharacterized protein</fullName>
    </submittedName>
</protein>
<feature type="region of interest" description="Disordered" evidence="1">
    <location>
        <begin position="1"/>
        <end position="70"/>
    </location>
</feature>
<dbReference type="InterPro" id="IPR033349">
    <property type="entry name" value="ATRIP"/>
</dbReference>
<feature type="region of interest" description="Disordered" evidence="1">
    <location>
        <begin position="301"/>
        <end position="332"/>
    </location>
</feature>
<feature type="compositionally biased region" description="Polar residues" evidence="1">
    <location>
        <begin position="301"/>
        <end position="311"/>
    </location>
</feature>
<dbReference type="PANTHER" id="PTHR28594">
    <property type="entry name" value="ATR-INTERACTING PROTEIN"/>
    <property type="match status" value="1"/>
</dbReference>
<dbReference type="Proteomes" id="UP000192578">
    <property type="component" value="Unassembled WGS sequence"/>
</dbReference>
<dbReference type="AlphaFoldDB" id="A0A9X6RLU8"/>
<name>A0A9X6RLU8_HYPEX</name>
<comment type="caution">
    <text evidence="2">The sequence shown here is derived from an EMBL/GenBank/DDBJ whole genome shotgun (WGS) entry which is preliminary data.</text>
</comment>
<gene>
    <name evidence="2" type="ORF">BV898_17246</name>
</gene>
<evidence type="ECO:0000313" key="3">
    <source>
        <dbReference type="Proteomes" id="UP000192578"/>
    </source>
</evidence>